<dbReference type="Proteomes" id="UP001291926">
    <property type="component" value="Unassembled WGS sequence"/>
</dbReference>
<feature type="compositionally biased region" description="Polar residues" evidence="2">
    <location>
        <begin position="361"/>
        <end position="372"/>
    </location>
</feature>
<name>A0ABR0CM04_9LAMI</name>
<protein>
    <recommendedName>
        <fullName evidence="3">DUF4378 domain-containing protein</fullName>
    </recommendedName>
</protein>
<evidence type="ECO:0000256" key="1">
    <source>
        <dbReference type="SAM" id="Coils"/>
    </source>
</evidence>
<comment type="caution">
    <text evidence="4">The sequence shown here is derived from an EMBL/GenBank/DDBJ whole genome shotgun (WGS) entry which is preliminary data.</text>
</comment>
<accession>A0ABR0CM04</accession>
<dbReference type="InterPro" id="IPR033334">
    <property type="entry name" value="LNG1/2"/>
</dbReference>
<feature type="compositionally biased region" description="Basic and acidic residues" evidence="2">
    <location>
        <begin position="67"/>
        <end position="78"/>
    </location>
</feature>
<evidence type="ECO:0000313" key="4">
    <source>
        <dbReference type="EMBL" id="KAK4477568.1"/>
    </source>
</evidence>
<evidence type="ECO:0000256" key="2">
    <source>
        <dbReference type="SAM" id="MobiDB-lite"/>
    </source>
</evidence>
<gene>
    <name evidence="4" type="ORF">RD792_016800</name>
</gene>
<feature type="compositionally biased region" description="Basic and acidic residues" evidence="2">
    <location>
        <begin position="161"/>
        <end position="176"/>
    </location>
</feature>
<organism evidence="4 5">
    <name type="scientific">Penstemon davidsonii</name>
    <dbReference type="NCBI Taxonomy" id="160366"/>
    <lineage>
        <taxon>Eukaryota</taxon>
        <taxon>Viridiplantae</taxon>
        <taxon>Streptophyta</taxon>
        <taxon>Embryophyta</taxon>
        <taxon>Tracheophyta</taxon>
        <taxon>Spermatophyta</taxon>
        <taxon>Magnoliopsida</taxon>
        <taxon>eudicotyledons</taxon>
        <taxon>Gunneridae</taxon>
        <taxon>Pentapetalae</taxon>
        <taxon>asterids</taxon>
        <taxon>lamiids</taxon>
        <taxon>Lamiales</taxon>
        <taxon>Plantaginaceae</taxon>
        <taxon>Cheloneae</taxon>
        <taxon>Penstemon</taxon>
    </lineage>
</organism>
<dbReference type="InterPro" id="IPR025486">
    <property type="entry name" value="DUF4378"/>
</dbReference>
<feature type="region of interest" description="Disordered" evidence="2">
    <location>
        <begin position="538"/>
        <end position="584"/>
    </location>
</feature>
<keyword evidence="1" id="KW-0175">Coiled coil</keyword>
<keyword evidence="5" id="KW-1185">Reference proteome</keyword>
<evidence type="ECO:0000313" key="5">
    <source>
        <dbReference type="Proteomes" id="UP001291926"/>
    </source>
</evidence>
<feature type="compositionally biased region" description="Polar residues" evidence="2">
    <location>
        <begin position="567"/>
        <end position="581"/>
    </location>
</feature>
<feature type="domain" description="DUF4378" evidence="3">
    <location>
        <begin position="814"/>
        <end position="983"/>
    </location>
</feature>
<evidence type="ECO:0000259" key="3">
    <source>
        <dbReference type="Pfam" id="PF14309"/>
    </source>
</evidence>
<sequence length="1006" mass="114370">MSAKVLPSLTEDNRDLRRQIGCMNGIFQIFNRHHFITGRRINGHKRLLPGAQYQQDPQYATKGFMEKDRVAQKEKPRISMESSRASYSSSSCSSTFSSLDSNRTAQTEKLSARRIIESPFQINVTKERNPSTTEGRQSHDLRDVVKDSMHREARGLSIKSKASDERKGHVMKHIDSPRPLQQPISGKPKATRYEVSTRVLDKVHEGTKISKEERLTLPRFSYDERESRETYKSPMKLKELPRLSLDSKENSMKSSPMESRLHFLGRNLNMENENSRQVFPLNQEPGSYNRSSSVIAKLMGLDAFPDIVSMDAKIPKIHSCPQEDFVSLTSTTAEKNKQNQVPYSPRLLQNNPSSPSPRLHNANSGTKPTTISRFPIEPAPWRQQDSSQGSHKLAPKNRKAPKDTQHVSSSVYGEIEKRITQLEFRKSAKDLRALKNILEAMQKTREQLEESAEFTSQRSCYLEHSFLEQNSNLSMLKNRKSNHQTPTIKRPCPPKQLGSSIVIKKPPKVAEKNKIQSSTQVPNAEMPHLQRIQTREPKYHMEDSAHRKKAKVLTPRNKVLKDPSRQLPPTDNTESCTTSGRSFGMVSPRLQKNLIRIEGQFHPTAKSSDSGGVKKQFIKKLVEKGLQNRKHKVKKNDLQFTDDQLSEMSSDSRYSSYLGDSASIKSESNNSLVSQIDTEAISLAHSTKTKAGHKENYLITSREHIPAVEIAVTMQDQPSPVSVLDATFHDEDSPSPIKKITTAFQDESPSPDEAEWHLENLDHSMDCRGSDCGYKYNQKLDNIKLVHELRTLNAQSTEIAAYCNASKHETHNPDHRYITKILLTSGLLEDASFISTVDQPLSSYHLINPEMFHVLEQTESIMEGANGEPISKNDWKKLNQKSHRKIVFDMVNEILIRKTTLGRLSTMGTKRMSHQGILKEVYKEIDRLQRMQHCNHDDEDDGLIKLLTADMMYQSEDWANYNGGVPALALDIERLIFKDLINEVVMGVVIGLDDLPNRHCRQLFTN</sequence>
<dbReference type="Pfam" id="PF14309">
    <property type="entry name" value="DUF4378"/>
    <property type="match status" value="1"/>
</dbReference>
<feature type="coiled-coil region" evidence="1">
    <location>
        <begin position="431"/>
        <end position="458"/>
    </location>
</feature>
<proteinExistence type="predicted"/>
<feature type="region of interest" description="Disordered" evidence="2">
    <location>
        <begin position="480"/>
        <end position="500"/>
    </location>
</feature>
<dbReference type="EMBL" id="JAYDYQ010002688">
    <property type="protein sequence ID" value="KAK4477568.1"/>
    <property type="molecule type" value="Genomic_DNA"/>
</dbReference>
<reference evidence="4 5" key="1">
    <citation type="journal article" date="2023" name="bioRxiv">
        <title>Genome report: Whole genome sequence and annotation of Penstemon davidsonii.</title>
        <authorList>
            <person name="Ostevik K.L."/>
            <person name="Alabady M."/>
            <person name="Zhang M."/>
            <person name="Rausher M.D."/>
        </authorList>
    </citation>
    <scope>NUCLEOTIDE SEQUENCE [LARGE SCALE GENOMIC DNA]</scope>
    <source>
        <strain evidence="4">DNT005</strain>
        <tissue evidence="4">Whole leaf</tissue>
    </source>
</reference>
<feature type="compositionally biased region" description="Polar residues" evidence="2">
    <location>
        <begin position="334"/>
        <end position="353"/>
    </location>
</feature>
<feature type="compositionally biased region" description="Polar residues" evidence="2">
    <location>
        <begin position="120"/>
        <end position="135"/>
    </location>
</feature>
<feature type="compositionally biased region" description="Basic and acidic residues" evidence="2">
    <location>
        <begin position="136"/>
        <end position="154"/>
    </location>
</feature>
<dbReference type="PANTHER" id="PTHR31680">
    <property type="entry name" value="LONGIFOLIA PROTEIN"/>
    <property type="match status" value="1"/>
</dbReference>
<feature type="compositionally biased region" description="Low complexity" evidence="2">
    <location>
        <begin position="79"/>
        <end position="102"/>
    </location>
</feature>
<feature type="region of interest" description="Disordered" evidence="2">
    <location>
        <begin position="67"/>
        <end position="186"/>
    </location>
</feature>
<feature type="region of interest" description="Disordered" evidence="2">
    <location>
        <begin position="334"/>
        <end position="409"/>
    </location>
</feature>
<dbReference type="PANTHER" id="PTHR31680:SF20">
    <property type="entry name" value="PROTEIN LONGIFOLIA 2-LIKE"/>
    <property type="match status" value="1"/>
</dbReference>